<evidence type="ECO:0000313" key="2">
    <source>
        <dbReference type="EMBL" id="WOJ92569.1"/>
    </source>
</evidence>
<gene>
    <name evidence="2" type="ORF">R0135_12330</name>
</gene>
<accession>A0ABZ0I1R9</accession>
<sequence>MQSLFSTRCLKKLSPIAVLLLTTPCMATDVLEVGGNGRNCNVDEQCINRLHPDIPMTAIADPGQTIVMHTRNASDFDLDPASTYEDPRRATGNTGHALTGPVHIRGAKAGDTLAVTLMAVDPGPWGKTWVGSGGFLADKYPIGFAATWKLNSDYATSQQIPGVRIPNSAFPGVITTLPDAELVKTSLAREAAIAEVGARVFLPTPVNATPAEICGPDGSVKDECLRTIPPREHGGNVDIRYIRPGVTLYLPCMVDGCGLAIGDVHFAQGDGEVSGTAIEMDATVTLTTAVLDKAPATGVSFTGPASTLAIPSETYFATTGLPIKSEGEVPPDMEYLNSTLIPQLESLPDDIALAARNALVAMIDYLVEQRGYTIDQAYVICSVAVDLRIGQLVDAPNVGAVALLPLDIFE</sequence>
<feature type="chain" id="PRO_5047431470" evidence="1">
    <location>
        <begin position="28"/>
        <end position="410"/>
    </location>
</feature>
<dbReference type="EMBL" id="CP136864">
    <property type="protein sequence ID" value="WOJ92569.1"/>
    <property type="molecule type" value="Genomic_DNA"/>
</dbReference>
<evidence type="ECO:0000256" key="1">
    <source>
        <dbReference type="SAM" id="SignalP"/>
    </source>
</evidence>
<protein>
    <submittedName>
        <fullName evidence="2">Acetamidase/formamidase family protein</fullName>
    </submittedName>
</protein>
<dbReference type="RefSeq" id="WP_407347170.1">
    <property type="nucleotide sequence ID" value="NZ_CP136864.1"/>
</dbReference>
<dbReference type="Proteomes" id="UP001626537">
    <property type="component" value="Chromosome"/>
</dbReference>
<keyword evidence="1" id="KW-0732">Signal</keyword>
<proteinExistence type="predicted"/>
<feature type="signal peptide" evidence="1">
    <location>
        <begin position="1"/>
        <end position="27"/>
    </location>
</feature>
<keyword evidence="3" id="KW-1185">Reference proteome</keyword>
<dbReference type="PANTHER" id="PTHR31891:SF1">
    <property type="entry name" value="FORMAMIDASE C869.04-RELATED"/>
    <property type="match status" value="1"/>
</dbReference>
<reference evidence="2 3" key="1">
    <citation type="submission" date="2023-10" db="EMBL/GenBank/DDBJ databases">
        <title>Two novel species belonging to the OM43/NOR5 clade.</title>
        <authorList>
            <person name="Park M."/>
        </authorList>
    </citation>
    <scope>NUCLEOTIDE SEQUENCE [LARGE SCALE GENOMIC DNA]</scope>
    <source>
        <strain evidence="2 3">IMCC43200</strain>
    </source>
</reference>
<dbReference type="Pfam" id="PF03069">
    <property type="entry name" value="FmdA_AmdA"/>
    <property type="match status" value="1"/>
</dbReference>
<evidence type="ECO:0000313" key="3">
    <source>
        <dbReference type="Proteomes" id="UP001626537"/>
    </source>
</evidence>
<dbReference type="SUPFAM" id="SSF141130">
    <property type="entry name" value="Acetamidase/Formamidase-like"/>
    <property type="match status" value="1"/>
</dbReference>
<dbReference type="Gene3D" id="3.10.28.20">
    <property type="entry name" value="Acetamidase/Formamidase-like domains"/>
    <property type="match status" value="1"/>
</dbReference>
<name>A0ABZ0I1R9_9GAMM</name>
<organism evidence="2 3">
    <name type="scientific">Congregibacter variabilis</name>
    <dbReference type="NCBI Taxonomy" id="3081200"/>
    <lineage>
        <taxon>Bacteria</taxon>
        <taxon>Pseudomonadati</taxon>
        <taxon>Pseudomonadota</taxon>
        <taxon>Gammaproteobacteria</taxon>
        <taxon>Cellvibrionales</taxon>
        <taxon>Halieaceae</taxon>
        <taxon>Congregibacter</taxon>
    </lineage>
</organism>
<dbReference type="Gene3D" id="2.60.120.580">
    <property type="entry name" value="Acetamidase/Formamidase-like domains"/>
    <property type="match status" value="1"/>
</dbReference>
<dbReference type="InterPro" id="IPR004304">
    <property type="entry name" value="FmdA_AmdA"/>
</dbReference>
<dbReference type="PANTHER" id="PTHR31891">
    <property type="entry name" value="FORMAMIDASE C869.04-RELATED"/>
    <property type="match status" value="1"/>
</dbReference>